<dbReference type="InterPro" id="IPR012430">
    <property type="entry name" value="TMEM43_fam"/>
</dbReference>
<keyword evidence="14" id="KW-1185">Reference proteome</keyword>
<keyword evidence="7 11" id="KW-1133">Transmembrane helix</keyword>
<evidence type="ECO:0008006" key="15">
    <source>
        <dbReference type="Google" id="ProtNLM"/>
    </source>
</evidence>
<dbReference type="Proteomes" id="UP001152797">
    <property type="component" value="Unassembled WGS sequence"/>
</dbReference>
<evidence type="ECO:0000256" key="4">
    <source>
        <dbReference type="ARBA" id="ARBA00006627"/>
    </source>
</evidence>
<evidence type="ECO:0000256" key="7">
    <source>
        <dbReference type="ARBA" id="ARBA00022989"/>
    </source>
</evidence>
<accession>A0A9P1CCA0</accession>
<keyword evidence="8 11" id="KW-0472">Membrane</keyword>
<feature type="transmembrane region" description="Helical" evidence="11">
    <location>
        <begin position="392"/>
        <end position="410"/>
    </location>
</feature>
<evidence type="ECO:0000256" key="6">
    <source>
        <dbReference type="ARBA" id="ARBA00022824"/>
    </source>
</evidence>
<feature type="transmembrane region" description="Helical" evidence="11">
    <location>
        <begin position="445"/>
        <end position="467"/>
    </location>
</feature>
<reference evidence="13" key="2">
    <citation type="submission" date="2024-04" db="EMBL/GenBank/DDBJ databases">
        <authorList>
            <person name="Chen Y."/>
            <person name="Shah S."/>
            <person name="Dougan E. K."/>
            <person name="Thang M."/>
            <person name="Chan C."/>
        </authorList>
    </citation>
    <scope>NUCLEOTIDE SEQUENCE [LARGE SCALE GENOMIC DNA]</scope>
</reference>
<dbReference type="EMBL" id="CAMXCT010001380">
    <property type="protein sequence ID" value="CAI3989552.1"/>
    <property type="molecule type" value="Genomic_DNA"/>
</dbReference>
<name>A0A9P1CCA0_9DINO</name>
<feature type="region of interest" description="Disordered" evidence="10">
    <location>
        <begin position="501"/>
        <end position="523"/>
    </location>
</feature>
<dbReference type="AlphaFoldDB" id="A0A9P1CCA0"/>
<keyword evidence="9" id="KW-0539">Nucleus</keyword>
<organism evidence="12">
    <name type="scientific">Cladocopium goreaui</name>
    <dbReference type="NCBI Taxonomy" id="2562237"/>
    <lineage>
        <taxon>Eukaryota</taxon>
        <taxon>Sar</taxon>
        <taxon>Alveolata</taxon>
        <taxon>Dinophyceae</taxon>
        <taxon>Suessiales</taxon>
        <taxon>Symbiodiniaceae</taxon>
        <taxon>Cladocopium</taxon>
    </lineage>
</organism>
<evidence type="ECO:0000313" key="14">
    <source>
        <dbReference type="Proteomes" id="UP001152797"/>
    </source>
</evidence>
<protein>
    <recommendedName>
        <fullName evidence="15">Transmembrane protein</fullName>
    </recommendedName>
</protein>
<dbReference type="EMBL" id="CAMXCT020001380">
    <property type="protein sequence ID" value="CAL1142927.1"/>
    <property type="molecule type" value="Genomic_DNA"/>
</dbReference>
<evidence type="ECO:0000256" key="8">
    <source>
        <dbReference type="ARBA" id="ARBA00023136"/>
    </source>
</evidence>
<dbReference type="Pfam" id="PF07787">
    <property type="entry name" value="TMEM43"/>
    <property type="match status" value="1"/>
</dbReference>
<evidence type="ECO:0000256" key="11">
    <source>
        <dbReference type="SAM" id="Phobius"/>
    </source>
</evidence>
<reference evidence="12" key="1">
    <citation type="submission" date="2022-10" db="EMBL/GenBank/DDBJ databases">
        <authorList>
            <person name="Chen Y."/>
            <person name="Dougan E. K."/>
            <person name="Chan C."/>
            <person name="Rhodes N."/>
            <person name="Thang M."/>
        </authorList>
    </citation>
    <scope>NUCLEOTIDE SEQUENCE</scope>
</reference>
<dbReference type="GO" id="GO:0006629">
    <property type="term" value="P:lipid metabolic process"/>
    <property type="evidence" value="ECO:0007669"/>
    <property type="project" value="TreeGrafter"/>
</dbReference>
<dbReference type="PANTHER" id="PTHR13416">
    <property type="match status" value="1"/>
</dbReference>
<keyword evidence="5 11" id="KW-0812">Transmembrane</keyword>
<dbReference type="GO" id="GO:0071763">
    <property type="term" value="P:nuclear membrane organization"/>
    <property type="evidence" value="ECO:0007669"/>
    <property type="project" value="TreeGrafter"/>
</dbReference>
<dbReference type="GO" id="GO:0005789">
    <property type="term" value="C:endoplasmic reticulum membrane"/>
    <property type="evidence" value="ECO:0007669"/>
    <property type="project" value="UniProtKB-SubCell"/>
</dbReference>
<evidence type="ECO:0000256" key="5">
    <source>
        <dbReference type="ARBA" id="ARBA00022692"/>
    </source>
</evidence>
<dbReference type="EMBL" id="CAMXCT030001380">
    <property type="protein sequence ID" value="CAL4776864.1"/>
    <property type="molecule type" value="Genomic_DNA"/>
</dbReference>
<dbReference type="OrthoDB" id="417359at2759"/>
<feature type="region of interest" description="Disordered" evidence="10">
    <location>
        <begin position="1"/>
        <end position="59"/>
    </location>
</feature>
<feature type="compositionally biased region" description="Pro residues" evidence="10">
    <location>
        <begin position="23"/>
        <end position="44"/>
    </location>
</feature>
<evidence type="ECO:0000313" key="12">
    <source>
        <dbReference type="EMBL" id="CAI3989552.1"/>
    </source>
</evidence>
<evidence type="ECO:0000313" key="13">
    <source>
        <dbReference type="EMBL" id="CAL1142927.1"/>
    </source>
</evidence>
<proteinExistence type="inferred from homology"/>
<comment type="similarity">
    <text evidence="4">Belongs to the TMEM43 family.</text>
</comment>
<dbReference type="GO" id="GO:0005637">
    <property type="term" value="C:nuclear inner membrane"/>
    <property type="evidence" value="ECO:0007669"/>
    <property type="project" value="TreeGrafter"/>
</dbReference>
<feature type="compositionally biased region" description="Basic and acidic residues" evidence="10">
    <location>
        <begin position="501"/>
        <end position="517"/>
    </location>
</feature>
<evidence type="ECO:0000256" key="1">
    <source>
        <dbReference type="ARBA" id="ARBA00004127"/>
    </source>
</evidence>
<comment type="caution">
    <text evidence="12">The sequence shown here is derived from an EMBL/GenBank/DDBJ whole genome shotgun (WGS) entry which is preliminary data.</text>
</comment>
<sequence>MEWGQGPPGPPGPGPGGWGQGPPSGPGWDGPPPGPGWGGPPGPCGPGWGPNPNDVEYVDADEQRPGSKMANAFCLCCVGILLFPVALMVLGYNEVNSVCTHEKILYGQKMAEVIGCEPRNAWYQNMVVYMSCPVHEDSLQVFTPASFNSMGLQDAISFRSTSGSQKAEMYQCVETYRTEKTRDKETIKIYSYSMEWKSQPVDSSHFAYNGQAQAARDQGCPYFRQVGNPSWPADLPQSSSQNYAQSVRAGPLTIGHRLIAGEDSILGGLEPNQRVQLSSFASRFRPFNQLAPHPPAGGFVSITPQMAAIDPSGQYIVTCAAPTIGCLRISYKKNSATTLSVLSGVEGGYTKPIEVPSSWGCSPGQFDALIGKPMSLTQFAGKFEETNSTNTWMMRVLGLGFVVITVYCCFSPISAGADVIGDFLRCLPCVGGFLEDLLEGMVDTLVWIVSCAVGCSCGLLVIAIVWVAMRPQVGAGLLLVCLVLGCCAYAIAQQHKKNRDSNRISGKDEEGGFKSYDDDSDDE</sequence>
<keyword evidence="6" id="KW-0256">Endoplasmic reticulum</keyword>
<comment type="subcellular location">
    <subcellularLocation>
        <location evidence="1">Endomembrane system</location>
        <topology evidence="1">Multi-pass membrane protein</topology>
    </subcellularLocation>
    <subcellularLocation>
        <location evidence="3">Endoplasmic reticulum membrane</location>
    </subcellularLocation>
    <subcellularLocation>
        <location evidence="2">Nucleus envelope</location>
    </subcellularLocation>
</comment>
<evidence type="ECO:0000256" key="2">
    <source>
        <dbReference type="ARBA" id="ARBA00004259"/>
    </source>
</evidence>
<feature type="transmembrane region" description="Helical" evidence="11">
    <location>
        <begin position="72"/>
        <end position="92"/>
    </location>
</feature>
<evidence type="ECO:0000256" key="10">
    <source>
        <dbReference type="SAM" id="MobiDB-lite"/>
    </source>
</evidence>
<evidence type="ECO:0000256" key="3">
    <source>
        <dbReference type="ARBA" id="ARBA00004586"/>
    </source>
</evidence>
<dbReference type="PANTHER" id="PTHR13416:SF2">
    <property type="entry name" value="TRANSMEMBRANE PROTEIN 43"/>
    <property type="match status" value="1"/>
</dbReference>
<gene>
    <name evidence="12" type="ORF">C1SCF055_LOCUS16620</name>
</gene>
<evidence type="ECO:0000256" key="9">
    <source>
        <dbReference type="ARBA" id="ARBA00023242"/>
    </source>
</evidence>
<feature type="transmembrane region" description="Helical" evidence="11">
    <location>
        <begin position="473"/>
        <end position="492"/>
    </location>
</feature>